<proteinExistence type="predicted"/>
<dbReference type="GO" id="GO:0016020">
    <property type="term" value="C:membrane"/>
    <property type="evidence" value="ECO:0007669"/>
    <property type="project" value="GOC"/>
</dbReference>
<protein>
    <recommendedName>
        <fullName evidence="5">Alpha 1,4-glycosyltransferase domain-containing protein</fullName>
    </recommendedName>
</protein>
<feature type="compositionally biased region" description="Low complexity" evidence="2">
    <location>
        <begin position="416"/>
        <end position="428"/>
    </location>
</feature>
<dbReference type="InParanoid" id="E1ZCG8"/>
<dbReference type="InterPro" id="IPR029044">
    <property type="entry name" value="Nucleotide-diphossugar_trans"/>
</dbReference>
<sequence>MKGGLQPPAPSRLPATSGRQRPIYGWLAGFVAGALAMWLVSSQTAALHTFGGQHSSFLIGPRGASGSGNLSSGGSTARSSWRWISATENDPEQVNGVSRNFQTAAAQSMLPALQQRLAQAALEQRWRLDLPPRGAPAGAPPADDPLRIPRILHHVYLPDLGAYLRLAENLTSHTRQRWGQSCVQQHPGWDYVFWDLQAATQLVETHYPGFAEMWCGINSTINQANAIRYFILHAVGGLYLDLDVECWRGSEAWLSGADVVLQGTGKGVTNGVLAGVPGHPLWEAAIQRVYTNWRRSPKMTSGMQHTLTGPTMMKETLLSLGPKPNTTQTNPWVGRHALASGTVVVQPLGGWFMPCLHSDIACHLQAVKNRALGTAPLADLAGYHRYSASWTSLGNSAGIFNMQGLQAAMCAAPRARPGWQQPAAQQAGTDAGASQLPAGKLSAATPSSSSSSSSSSSMAKVLLPIKARADIGAVLEREGLQTGAELGVQAGFFADQTLKVWKSCTKYYLENYNDVANVDAAEQEKKYQATRQRLAPYSDRTVFIRNYTTHAATQIPDNSLDYVYVDARHDYCGVHEDLAAYWPKLRSGGILAGHDYLDAPEVAAKPSPRKQDWSLCMDGSRHQGAVKGAVNEFAQQHGLTLLVTYNEPNFPSWMARKP</sequence>
<dbReference type="eggNOG" id="ENOG502S35N">
    <property type="taxonomic scope" value="Eukaryota"/>
</dbReference>
<dbReference type="STRING" id="554065.E1ZCG8"/>
<dbReference type="GO" id="GO:0051999">
    <property type="term" value="P:mannosyl-inositol phosphorylceramide biosynthetic process"/>
    <property type="evidence" value="ECO:0007669"/>
    <property type="project" value="TreeGrafter"/>
</dbReference>
<dbReference type="InterPro" id="IPR051706">
    <property type="entry name" value="Glycosyltransferase_domain"/>
</dbReference>
<keyword evidence="1" id="KW-0808">Transferase</keyword>
<dbReference type="RefSeq" id="XP_005848345.1">
    <property type="nucleotide sequence ID" value="XM_005848283.1"/>
</dbReference>
<dbReference type="Gene3D" id="3.40.50.150">
    <property type="entry name" value="Vaccinia Virus protein VP39"/>
    <property type="match status" value="1"/>
</dbReference>
<evidence type="ECO:0000313" key="4">
    <source>
        <dbReference type="Proteomes" id="UP000008141"/>
    </source>
</evidence>
<dbReference type="InterPro" id="IPR007577">
    <property type="entry name" value="GlycoTrfase_DXD_sugar-bd_CS"/>
</dbReference>
<evidence type="ECO:0000256" key="1">
    <source>
        <dbReference type="ARBA" id="ARBA00022679"/>
    </source>
</evidence>
<accession>E1ZCG8</accession>
<dbReference type="InterPro" id="IPR029063">
    <property type="entry name" value="SAM-dependent_MTases_sf"/>
</dbReference>
<dbReference type="EMBL" id="GL433842">
    <property type="protein sequence ID" value="EFN56243.1"/>
    <property type="molecule type" value="Genomic_DNA"/>
</dbReference>
<dbReference type="OrthoDB" id="186626at2759"/>
<dbReference type="Proteomes" id="UP000008141">
    <property type="component" value="Unassembled WGS sequence"/>
</dbReference>
<dbReference type="GO" id="GO:0000030">
    <property type="term" value="F:mannosyltransferase activity"/>
    <property type="evidence" value="ECO:0007669"/>
    <property type="project" value="TreeGrafter"/>
</dbReference>
<reference evidence="3 4" key="1">
    <citation type="journal article" date="2010" name="Plant Cell">
        <title>The Chlorella variabilis NC64A genome reveals adaptation to photosymbiosis, coevolution with viruses, and cryptic sex.</title>
        <authorList>
            <person name="Blanc G."/>
            <person name="Duncan G."/>
            <person name="Agarkova I."/>
            <person name="Borodovsky M."/>
            <person name="Gurnon J."/>
            <person name="Kuo A."/>
            <person name="Lindquist E."/>
            <person name="Lucas S."/>
            <person name="Pangilinan J."/>
            <person name="Polle J."/>
            <person name="Salamov A."/>
            <person name="Terry A."/>
            <person name="Yamada T."/>
            <person name="Dunigan D.D."/>
            <person name="Grigoriev I.V."/>
            <person name="Claverie J.M."/>
            <person name="Van Etten J.L."/>
        </authorList>
    </citation>
    <scope>NUCLEOTIDE SEQUENCE [LARGE SCALE GENOMIC DNA]</scope>
    <source>
        <strain evidence="3 4">NC64A</strain>
    </source>
</reference>
<keyword evidence="4" id="KW-1185">Reference proteome</keyword>
<evidence type="ECO:0000256" key="2">
    <source>
        <dbReference type="SAM" id="MobiDB-lite"/>
    </source>
</evidence>
<dbReference type="KEGG" id="cvr:CHLNCDRAFT_145050"/>
<feature type="region of interest" description="Disordered" evidence="2">
    <location>
        <begin position="416"/>
        <end position="455"/>
    </location>
</feature>
<dbReference type="PANTHER" id="PTHR32385">
    <property type="entry name" value="MANNOSYL PHOSPHORYLINOSITOL CERAMIDE SYNTHASE"/>
    <property type="match status" value="1"/>
</dbReference>
<dbReference type="SUPFAM" id="SSF53448">
    <property type="entry name" value="Nucleotide-diphospho-sugar transferases"/>
    <property type="match status" value="1"/>
</dbReference>
<dbReference type="GeneID" id="17355798"/>
<evidence type="ECO:0008006" key="5">
    <source>
        <dbReference type="Google" id="ProtNLM"/>
    </source>
</evidence>
<evidence type="ECO:0000313" key="3">
    <source>
        <dbReference type="EMBL" id="EFN56243.1"/>
    </source>
</evidence>
<organism evidence="4">
    <name type="scientific">Chlorella variabilis</name>
    <name type="common">Green alga</name>
    <dbReference type="NCBI Taxonomy" id="554065"/>
    <lineage>
        <taxon>Eukaryota</taxon>
        <taxon>Viridiplantae</taxon>
        <taxon>Chlorophyta</taxon>
        <taxon>core chlorophytes</taxon>
        <taxon>Trebouxiophyceae</taxon>
        <taxon>Chlorellales</taxon>
        <taxon>Chlorellaceae</taxon>
        <taxon>Chlorella clade</taxon>
        <taxon>Chlorella</taxon>
    </lineage>
</organism>
<dbReference type="PANTHER" id="PTHR32385:SF23">
    <property type="entry name" value="NUCLEOTIDE-DIPHOSPHO-SUGAR TRANSFERASE"/>
    <property type="match status" value="1"/>
</dbReference>
<dbReference type="AlphaFoldDB" id="E1ZCG8"/>
<gene>
    <name evidence="3" type="ORF">CHLNCDRAFT_145050</name>
</gene>
<dbReference type="Gene3D" id="3.90.550.20">
    <property type="match status" value="1"/>
</dbReference>
<dbReference type="Pfam" id="PF04488">
    <property type="entry name" value="Gly_transf_sug"/>
    <property type="match status" value="1"/>
</dbReference>
<name>E1ZCG8_CHLVA</name>
<dbReference type="Pfam" id="PF13578">
    <property type="entry name" value="Methyltransf_24"/>
    <property type="match status" value="1"/>
</dbReference>